<dbReference type="InterPro" id="IPR017670">
    <property type="entry name" value="Phosphonate_degrad-assoc"/>
</dbReference>
<evidence type="ECO:0000313" key="3">
    <source>
        <dbReference type="Proteomes" id="UP000236284"/>
    </source>
</evidence>
<feature type="domain" description="HD" evidence="1">
    <location>
        <begin position="58"/>
        <end position="93"/>
    </location>
</feature>
<dbReference type="Proteomes" id="UP000236284">
    <property type="component" value="Unassembled WGS sequence"/>
</dbReference>
<dbReference type="Gene3D" id="1.10.3210.10">
    <property type="entry name" value="Hypothetical protein af1432"/>
    <property type="match status" value="1"/>
</dbReference>
<keyword evidence="3" id="KW-1185">Reference proteome</keyword>
<accession>A0ABX4WQ59</accession>
<name>A0ABX4WQ59_9CYAN</name>
<organism evidence="2 3">
    <name type="scientific">Cylindrospermopsis raciborskii C07</name>
    <dbReference type="NCBI Taxonomy" id="2014886"/>
    <lineage>
        <taxon>Bacteria</taxon>
        <taxon>Bacillati</taxon>
        <taxon>Cyanobacteriota</taxon>
        <taxon>Cyanophyceae</taxon>
        <taxon>Nostocales</taxon>
        <taxon>Aphanizomenonaceae</taxon>
        <taxon>Cylindrospermopsis</taxon>
    </lineage>
</organism>
<dbReference type="InterPro" id="IPR052567">
    <property type="entry name" value="OP_Dioxygenase"/>
</dbReference>
<dbReference type="InterPro" id="IPR003607">
    <property type="entry name" value="HD/PDEase_dom"/>
</dbReference>
<proteinExistence type="predicted"/>
<reference evidence="2 3" key="1">
    <citation type="submission" date="2017-06" db="EMBL/GenBank/DDBJ databases">
        <title>Genome variation in co-occurring toxic Cylindrospermopsis raciborskii strains determines phenotypic plasticity.</title>
        <authorList>
            <person name="Willis A."/>
            <person name="Woodhouse J."/>
            <person name="Ongley S."/>
            <person name="Jex A."/>
            <person name="Burford M."/>
            <person name="Neilan B."/>
        </authorList>
    </citation>
    <scope>NUCLEOTIDE SEQUENCE [LARGE SCALE GENOMIC DNA]</scope>
    <source>
        <strain evidence="2 3">C07</strain>
    </source>
</reference>
<gene>
    <name evidence="2" type="ORF">CEP15_07505</name>
</gene>
<dbReference type="NCBIfam" id="TIGR03276">
    <property type="entry name" value="Phn-HD"/>
    <property type="match status" value="1"/>
</dbReference>
<dbReference type="Pfam" id="PF01966">
    <property type="entry name" value="HD"/>
    <property type="match status" value="1"/>
</dbReference>
<comment type="caution">
    <text evidence="2">The sequence shown here is derived from an EMBL/GenBank/DDBJ whole genome shotgun (WGS) entry which is preliminary data.</text>
</comment>
<dbReference type="CDD" id="cd00077">
    <property type="entry name" value="HDc"/>
    <property type="match status" value="1"/>
</dbReference>
<sequence length="209" mass="23537">MFFYIDSSALRYCICLRIGKTSCPLSSQKTMKFTIDEICHLFDHKGSKMYGAEAVTQLEHALQTANLALQAGETRELITACLLHDLGHLIHNLGDDPAAQGVDDKHEYRAIPFLGQIFSLEVTEPIRLHVVAKRYLCAVDSQYWQGLSPASQRSLQLQGGIFSPQEAEEFIRQPLAQDAVKLRIYDDQAKVPHLSTPELSYFVELMPRS</sequence>
<dbReference type="SUPFAM" id="SSF109604">
    <property type="entry name" value="HD-domain/PDEase-like"/>
    <property type="match status" value="1"/>
</dbReference>
<dbReference type="InterPro" id="IPR006674">
    <property type="entry name" value="HD_domain"/>
</dbReference>
<dbReference type="PANTHER" id="PTHR40202">
    <property type="match status" value="1"/>
</dbReference>
<evidence type="ECO:0000259" key="1">
    <source>
        <dbReference type="Pfam" id="PF01966"/>
    </source>
</evidence>
<protein>
    <submittedName>
        <fullName evidence="2">Phosphohydrolase</fullName>
    </submittedName>
</protein>
<dbReference type="EMBL" id="NJHS01000032">
    <property type="protein sequence ID" value="PNJ99214.1"/>
    <property type="molecule type" value="Genomic_DNA"/>
</dbReference>
<dbReference type="PANTHER" id="PTHR40202:SF1">
    <property type="entry name" value="HD DOMAIN-CONTAINING PROTEIN"/>
    <property type="match status" value="1"/>
</dbReference>
<evidence type="ECO:0000313" key="2">
    <source>
        <dbReference type="EMBL" id="PNJ99214.1"/>
    </source>
</evidence>